<protein>
    <recommendedName>
        <fullName evidence="1">NERD domain-containing protein</fullName>
    </recommendedName>
</protein>
<dbReference type="KEGG" id="sgf:HEP81_04609"/>
<dbReference type="InterPro" id="IPR011528">
    <property type="entry name" value="NERD"/>
</dbReference>
<dbReference type="Proteomes" id="UP000516422">
    <property type="component" value="Chromosome"/>
</dbReference>
<name>A0A7H1Q3K2_9ACTN</name>
<feature type="domain" description="NERD" evidence="1">
    <location>
        <begin position="67"/>
        <end position="134"/>
    </location>
</feature>
<reference evidence="2 3" key="1">
    <citation type="submission" date="2020-04" db="EMBL/GenBank/DDBJ databases">
        <title>Characterization and engineering of Streptomyces griseofuscus DSM40191 as a potential heterologous host for expression of BGCs.</title>
        <authorList>
            <person name="Gren T."/>
            <person name="Whitford C.M."/>
            <person name="Mohite O.S."/>
            <person name="Joergensen T.S."/>
            <person name="Nielsen J.B."/>
            <person name="Lee S.Y."/>
            <person name="Weber T."/>
        </authorList>
    </citation>
    <scope>NUCLEOTIDE SEQUENCE [LARGE SCALE GENOMIC DNA]</scope>
    <source>
        <strain evidence="2 3">DSM 40191</strain>
    </source>
</reference>
<dbReference type="RefSeq" id="WP_037653665.1">
    <property type="nucleotide sequence ID" value="NZ_CP051006.1"/>
</dbReference>
<organism evidence="2 3">
    <name type="scientific">Streptomyces griseofuscus</name>
    <dbReference type="NCBI Taxonomy" id="146922"/>
    <lineage>
        <taxon>Bacteria</taxon>
        <taxon>Bacillati</taxon>
        <taxon>Actinomycetota</taxon>
        <taxon>Actinomycetes</taxon>
        <taxon>Kitasatosporales</taxon>
        <taxon>Streptomycetaceae</taxon>
        <taxon>Streptomyces</taxon>
    </lineage>
</organism>
<gene>
    <name evidence="2" type="ORF">HEP81_04609</name>
</gene>
<accession>A0A7H1Q3K2</accession>
<evidence type="ECO:0000313" key="3">
    <source>
        <dbReference type="Proteomes" id="UP000516422"/>
    </source>
</evidence>
<dbReference type="GeneID" id="91464161"/>
<dbReference type="AlphaFoldDB" id="A0A7H1Q3K2"/>
<dbReference type="Pfam" id="PF08378">
    <property type="entry name" value="NERD"/>
    <property type="match status" value="1"/>
</dbReference>
<evidence type="ECO:0000313" key="2">
    <source>
        <dbReference type="EMBL" id="QNT94882.1"/>
    </source>
</evidence>
<sequence length="230" mass="25431">MKPLLLLGAAAAAYWWWRYRGPGRQITGAGASAAARARQLRTPLVRLATALDIRTQAEADAKNWEHGAQGERLVFKLLQDLVREGWVFLPDRGIPGKRTNIDLLAVSPRGWLYVLDSKSWDASRRLSIRAGRLYRGRPGGQLQDVTDWLGGLHRGARAVETLLGVRPEAIAVMDGPMRSGERLQFQGLRLVPAADICAVLRATDRKKLRTNRAARLADTAARVLPPYLGD</sequence>
<evidence type="ECO:0000259" key="1">
    <source>
        <dbReference type="Pfam" id="PF08378"/>
    </source>
</evidence>
<dbReference type="EMBL" id="CP051006">
    <property type="protein sequence ID" value="QNT94882.1"/>
    <property type="molecule type" value="Genomic_DNA"/>
</dbReference>
<proteinExistence type="predicted"/>